<gene>
    <name evidence="11" type="ORF">TorRG33x02_176670</name>
</gene>
<comment type="cofactor">
    <cofactor evidence="1">
        <name>heme</name>
        <dbReference type="ChEBI" id="CHEBI:30413"/>
    </cofactor>
</comment>
<evidence type="ECO:0000313" key="11">
    <source>
        <dbReference type="EMBL" id="PON86473.1"/>
    </source>
</evidence>
<dbReference type="GO" id="GO:0005506">
    <property type="term" value="F:iron ion binding"/>
    <property type="evidence" value="ECO:0007669"/>
    <property type="project" value="InterPro"/>
</dbReference>
<dbReference type="GO" id="GO:0020037">
    <property type="term" value="F:heme binding"/>
    <property type="evidence" value="ECO:0007669"/>
    <property type="project" value="InterPro"/>
</dbReference>
<evidence type="ECO:0000256" key="1">
    <source>
        <dbReference type="ARBA" id="ARBA00001971"/>
    </source>
</evidence>
<dbReference type="STRING" id="63057.A0A2P5ELP3"/>
<dbReference type="PANTHER" id="PTHR47943">
    <property type="entry name" value="CYTOCHROME P450 93A3-LIKE"/>
    <property type="match status" value="1"/>
</dbReference>
<keyword evidence="4" id="KW-0349">Heme</keyword>
<dbReference type="GO" id="GO:0004497">
    <property type="term" value="F:monooxygenase activity"/>
    <property type="evidence" value="ECO:0007669"/>
    <property type="project" value="UniProtKB-KW"/>
</dbReference>
<dbReference type="InterPro" id="IPR036396">
    <property type="entry name" value="Cyt_P450_sf"/>
</dbReference>
<evidence type="ECO:0000256" key="10">
    <source>
        <dbReference type="SAM" id="MobiDB-lite"/>
    </source>
</evidence>
<keyword evidence="9" id="KW-0472">Membrane</keyword>
<keyword evidence="8" id="KW-0503">Monooxygenase</keyword>
<keyword evidence="7" id="KW-0408">Iron</keyword>
<dbReference type="PANTHER" id="PTHR47943:SF9">
    <property type="entry name" value="CYTOCHROME P450"/>
    <property type="match status" value="1"/>
</dbReference>
<protein>
    <submittedName>
        <fullName evidence="11">Cytochrome P</fullName>
    </submittedName>
</protein>
<evidence type="ECO:0000256" key="9">
    <source>
        <dbReference type="ARBA" id="ARBA00023136"/>
    </source>
</evidence>
<dbReference type="Proteomes" id="UP000237000">
    <property type="component" value="Unassembled WGS sequence"/>
</dbReference>
<organism evidence="11 12">
    <name type="scientific">Trema orientale</name>
    <name type="common">Charcoal tree</name>
    <name type="synonym">Celtis orientalis</name>
    <dbReference type="NCBI Taxonomy" id="63057"/>
    <lineage>
        <taxon>Eukaryota</taxon>
        <taxon>Viridiplantae</taxon>
        <taxon>Streptophyta</taxon>
        <taxon>Embryophyta</taxon>
        <taxon>Tracheophyta</taxon>
        <taxon>Spermatophyta</taxon>
        <taxon>Magnoliopsida</taxon>
        <taxon>eudicotyledons</taxon>
        <taxon>Gunneridae</taxon>
        <taxon>Pentapetalae</taxon>
        <taxon>rosids</taxon>
        <taxon>fabids</taxon>
        <taxon>Rosales</taxon>
        <taxon>Cannabaceae</taxon>
        <taxon>Trema</taxon>
    </lineage>
</organism>
<evidence type="ECO:0000313" key="12">
    <source>
        <dbReference type="Proteomes" id="UP000237000"/>
    </source>
</evidence>
<comment type="subcellular location">
    <subcellularLocation>
        <location evidence="2">Membrane</location>
    </subcellularLocation>
</comment>
<dbReference type="Gene3D" id="1.10.630.10">
    <property type="entry name" value="Cytochrome P450"/>
    <property type="match status" value="1"/>
</dbReference>
<dbReference type="GO" id="GO:0016020">
    <property type="term" value="C:membrane"/>
    <property type="evidence" value="ECO:0007669"/>
    <property type="project" value="UniProtKB-SubCell"/>
</dbReference>
<dbReference type="SUPFAM" id="SSF48264">
    <property type="entry name" value="Cytochrome P450"/>
    <property type="match status" value="1"/>
</dbReference>
<evidence type="ECO:0000256" key="3">
    <source>
        <dbReference type="ARBA" id="ARBA00010617"/>
    </source>
</evidence>
<evidence type="ECO:0000256" key="6">
    <source>
        <dbReference type="ARBA" id="ARBA00023002"/>
    </source>
</evidence>
<dbReference type="InParanoid" id="A0A2P5ELP3"/>
<evidence type="ECO:0000256" key="4">
    <source>
        <dbReference type="ARBA" id="ARBA00022617"/>
    </source>
</evidence>
<dbReference type="OrthoDB" id="1470350at2759"/>
<keyword evidence="6" id="KW-0560">Oxidoreductase</keyword>
<evidence type="ECO:0000256" key="8">
    <source>
        <dbReference type="ARBA" id="ARBA00023033"/>
    </source>
</evidence>
<evidence type="ECO:0000256" key="2">
    <source>
        <dbReference type="ARBA" id="ARBA00004370"/>
    </source>
</evidence>
<keyword evidence="12" id="KW-1185">Reference proteome</keyword>
<name>A0A2P5ELP3_TREOI</name>
<evidence type="ECO:0000256" key="7">
    <source>
        <dbReference type="ARBA" id="ARBA00023004"/>
    </source>
</evidence>
<dbReference type="EMBL" id="JXTC01000131">
    <property type="protein sequence ID" value="PON86473.1"/>
    <property type="molecule type" value="Genomic_DNA"/>
</dbReference>
<evidence type="ECO:0000256" key="5">
    <source>
        <dbReference type="ARBA" id="ARBA00022723"/>
    </source>
</evidence>
<feature type="region of interest" description="Disordered" evidence="10">
    <location>
        <begin position="1"/>
        <end position="39"/>
    </location>
</feature>
<reference evidence="12" key="1">
    <citation type="submission" date="2016-06" db="EMBL/GenBank/DDBJ databases">
        <title>Parallel loss of symbiosis genes in relatives of nitrogen-fixing non-legume Parasponia.</title>
        <authorList>
            <person name="Van Velzen R."/>
            <person name="Holmer R."/>
            <person name="Bu F."/>
            <person name="Rutten L."/>
            <person name="Van Zeijl A."/>
            <person name="Liu W."/>
            <person name="Santuari L."/>
            <person name="Cao Q."/>
            <person name="Sharma T."/>
            <person name="Shen D."/>
            <person name="Roswanjaya Y."/>
            <person name="Wardhani T."/>
            <person name="Kalhor M.S."/>
            <person name="Jansen J."/>
            <person name="Van den Hoogen J."/>
            <person name="Gungor B."/>
            <person name="Hartog M."/>
            <person name="Hontelez J."/>
            <person name="Verver J."/>
            <person name="Yang W.-C."/>
            <person name="Schijlen E."/>
            <person name="Repin R."/>
            <person name="Schilthuizen M."/>
            <person name="Schranz E."/>
            <person name="Heidstra R."/>
            <person name="Miyata K."/>
            <person name="Fedorova E."/>
            <person name="Kohlen W."/>
            <person name="Bisseling T."/>
            <person name="Smit S."/>
            <person name="Geurts R."/>
        </authorList>
    </citation>
    <scope>NUCLEOTIDE SEQUENCE [LARGE SCALE GENOMIC DNA]</scope>
    <source>
        <strain evidence="12">cv. RG33-2</strain>
    </source>
</reference>
<sequence>MSGSFRQQPPHVDHPASSRPPKPSQQVRTSHVPMARPNADCHGFIPGSRRAVLKKKKGHCTCQPAQGACLRVMSYGTKGLAFRAYGPYWRNLLNTSKIKSFAMLRRDEVESLVEWLKRATAVREVVDCWVILGKIRDDGSDLRGLIEEHLGLACAFNIADYVPYLAPLDIQGYTRHMKQVSHGVDKVLEITIVEHEQVALSKQQ</sequence>
<comment type="similarity">
    <text evidence="3">Belongs to the cytochrome P450 family.</text>
</comment>
<dbReference type="AlphaFoldDB" id="A0A2P5ELP3"/>
<accession>A0A2P5ELP3</accession>
<comment type="caution">
    <text evidence="11">The sequence shown here is derived from an EMBL/GenBank/DDBJ whole genome shotgun (WGS) entry which is preliminary data.</text>
</comment>
<dbReference type="GO" id="GO:0016705">
    <property type="term" value="F:oxidoreductase activity, acting on paired donors, with incorporation or reduction of molecular oxygen"/>
    <property type="evidence" value="ECO:0007669"/>
    <property type="project" value="InterPro"/>
</dbReference>
<keyword evidence="5" id="KW-0479">Metal-binding</keyword>
<proteinExistence type="inferred from homology"/>